<evidence type="ECO:0000256" key="1">
    <source>
        <dbReference type="SAM" id="Phobius"/>
    </source>
</evidence>
<feature type="transmembrane region" description="Helical" evidence="1">
    <location>
        <begin position="25"/>
        <end position="43"/>
    </location>
</feature>
<evidence type="ECO:0000313" key="2">
    <source>
        <dbReference type="EMBL" id="KAH0942402.1"/>
    </source>
</evidence>
<keyword evidence="1" id="KW-0472">Membrane</keyword>
<dbReference type="PANTHER" id="PTHR34462">
    <property type="entry name" value="OS05G0587400 PROTEIN"/>
    <property type="match status" value="1"/>
</dbReference>
<evidence type="ECO:0000313" key="3">
    <source>
        <dbReference type="Proteomes" id="UP000824890"/>
    </source>
</evidence>
<proteinExistence type="predicted"/>
<keyword evidence="3" id="KW-1185">Reference proteome</keyword>
<name>A0ABQ8EL42_BRANA</name>
<dbReference type="Proteomes" id="UP000824890">
    <property type="component" value="Unassembled WGS sequence"/>
</dbReference>
<organism evidence="2 3">
    <name type="scientific">Brassica napus</name>
    <name type="common">Rape</name>
    <dbReference type="NCBI Taxonomy" id="3708"/>
    <lineage>
        <taxon>Eukaryota</taxon>
        <taxon>Viridiplantae</taxon>
        <taxon>Streptophyta</taxon>
        <taxon>Embryophyta</taxon>
        <taxon>Tracheophyta</taxon>
        <taxon>Spermatophyta</taxon>
        <taxon>Magnoliopsida</taxon>
        <taxon>eudicotyledons</taxon>
        <taxon>Gunneridae</taxon>
        <taxon>Pentapetalae</taxon>
        <taxon>rosids</taxon>
        <taxon>malvids</taxon>
        <taxon>Brassicales</taxon>
        <taxon>Brassicaceae</taxon>
        <taxon>Brassiceae</taxon>
        <taxon>Brassica</taxon>
    </lineage>
</organism>
<dbReference type="PANTHER" id="PTHR34462:SF3">
    <property type="entry name" value="INTRACELLULAR PROTEIN TRANSPORTER"/>
    <property type="match status" value="1"/>
</dbReference>
<keyword evidence="1" id="KW-0812">Transmembrane</keyword>
<comment type="caution">
    <text evidence="2">The sequence shown here is derived from an EMBL/GenBank/DDBJ whole genome shotgun (WGS) entry which is preliminary data.</text>
</comment>
<accession>A0ABQ8EL42</accession>
<keyword evidence="1" id="KW-1133">Transmembrane helix</keyword>
<dbReference type="EMBL" id="JAGKQM010000001">
    <property type="protein sequence ID" value="KAH0942402.1"/>
    <property type="molecule type" value="Genomic_DNA"/>
</dbReference>
<reference evidence="2 3" key="1">
    <citation type="submission" date="2021-05" db="EMBL/GenBank/DDBJ databases">
        <title>Genome Assembly of Synthetic Allotetraploid Brassica napus Reveals Homoeologous Exchanges between Subgenomes.</title>
        <authorList>
            <person name="Davis J.T."/>
        </authorList>
    </citation>
    <scope>NUCLEOTIDE SEQUENCE [LARGE SCALE GENOMIC DNA]</scope>
    <source>
        <strain evidence="3">cv. Da-Ae</strain>
        <tissue evidence="2">Seedling</tissue>
    </source>
</reference>
<gene>
    <name evidence="2" type="ORF">HID58_002039</name>
</gene>
<protein>
    <submittedName>
        <fullName evidence="2">Uncharacterized protein</fullName>
    </submittedName>
</protein>
<sequence length="194" mass="21139">MSTPRNGFSKHQRAEKVCGQRGPNWILIAGGALLSTLSIRFGYKLKQSPLFKPPHQSNASPGFKACCAANGTSERQRCCCLHSSTTSSCAKNNGYSCFRSVPDALAVNSDGRYLTTRGVDRHVHKVTGTLFFPYVSDTELQSSTLVHLIEVSRRALTVGRDRIMQLHKVDKAEKLDGGEGGKRSESLVARTLGV</sequence>